<dbReference type="PROSITE" id="PS50878">
    <property type="entry name" value="RT_POL"/>
    <property type="match status" value="1"/>
</dbReference>
<protein>
    <recommendedName>
        <fullName evidence="1">Reverse transcriptase domain-containing protein</fullName>
    </recommendedName>
</protein>
<organism evidence="2 3">
    <name type="scientific">Cordylochernes scorpioides</name>
    <dbReference type="NCBI Taxonomy" id="51811"/>
    <lineage>
        <taxon>Eukaryota</taxon>
        <taxon>Metazoa</taxon>
        <taxon>Ecdysozoa</taxon>
        <taxon>Arthropoda</taxon>
        <taxon>Chelicerata</taxon>
        <taxon>Arachnida</taxon>
        <taxon>Pseudoscorpiones</taxon>
        <taxon>Cheliferoidea</taxon>
        <taxon>Chernetidae</taxon>
        <taxon>Cordylochernes</taxon>
    </lineage>
</organism>
<reference evidence="2 3" key="1">
    <citation type="submission" date="2022-01" db="EMBL/GenBank/DDBJ databases">
        <title>A chromosomal length assembly of Cordylochernes scorpioides.</title>
        <authorList>
            <person name="Zeh D."/>
            <person name="Zeh J."/>
        </authorList>
    </citation>
    <scope>NUCLEOTIDE SEQUENCE [LARGE SCALE GENOMIC DNA]</scope>
    <source>
        <strain evidence="2">IN4F17</strain>
        <tissue evidence="2">Whole Body</tissue>
    </source>
</reference>
<evidence type="ECO:0000313" key="2">
    <source>
        <dbReference type="EMBL" id="UYV79162.1"/>
    </source>
</evidence>
<gene>
    <name evidence="2" type="ORF">LAZ67_17001304</name>
</gene>
<dbReference type="EMBL" id="CP092879">
    <property type="protein sequence ID" value="UYV79162.1"/>
    <property type="molecule type" value="Genomic_DNA"/>
</dbReference>
<dbReference type="Proteomes" id="UP001235939">
    <property type="component" value="Chromosome 17"/>
</dbReference>
<dbReference type="InterPro" id="IPR000477">
    <property type="entry name" value="RT_dom"/>
</dbReference>
<evidence type="ECO:0000313" key="3">
    <source>
        <dbReference type="Proteomes" id="UP001235939"/>
    </source>
</evidence>
<feature type="domain" description="Reverse transcriptase" evidence="1">
    <location>
        <begin position="1"/>
        <end position="164"/>
    </location>
</feature>
<dbReference type="PANTHER" id="PTHR21301:SF10">
    <property type="entry name" value="REVERSE TRANSCRIPTASE DOMAIN-CONTAINING PROTEIN"/>
    <property type="match status" value="1"/>
</dbReference>
<proteinExistence type="predicted"/>
<keyword evidence="3" id="KW-1185">Reference proteome</keyword>
<name>A0ABY6LFF2_9ARAC</name>
<evidence type="ECO:0000259" key="1">
    <source>
        <dbReference type="PROSITE" id="PS50878"/>
    </source>
</evidence>
<dbReference type="PANTHER" id="PTHR21301">
    <property type="entry name" value="REVERSE TRANSCRIPTASE"/>
    <property type="match status" value="1"/>
</dbReference>
<sequence>MVSFDVKSLYLSLPHPLIISELKKLLYNTPIDTHTADYIVNLTSLCLNMNIFTFNQQYYKQIRGSPMGSPLSSMLQKLPLHRIKFVYVYLSSRQVVEILGTEALTDALMEEVFANKVWSNLLVSLSLQRKWIDERNQLELTPVLVSAAFNKEPNCREWRIVVNV</sequence>
<accession>A0ABY6LFF2</accession>